<keyword evidence="3 5" id="KW-0560">Oxidoreductase</keyword>
<dbReference type="Gene3D" id="2.60.120.330">
    <property type="entry name" value="B-lactam Antibiotic, Isopenicillin N Synthase, Chain"/>
    <property type="match status" value="1"/>
</dbReference>
<dbReference type="PANTHER" id="PTHR10209:SF885">
    <property type="entry name" value="2OG-FE(II) OXYGENASE FAMILY, PUTATIVE (AFU_ORTHOLOGUE AFUA_2G00750)-RELATED"/>
    <property type="match status" value="1"/>
</dbReference>
<comment type="similarity">
    <text evidence="1 5">Belongs to the iron/ascorbate-dependent oxidoreductase family.</text>
</comment>
<evidence type="ECO:0000259" key="6">
    <source>
        <dbReference type="PROSITE" id="PS51471"/>
    </source>
</evidence>
<evidence type="ECO:0000256" key="4">
    <source>
        <dbReference type="ARBA" id="ARBA00023004"/>
    </source>
</evidence>
<dbReference type="Pfam" id="PF14226">
    <property type="entry name" value="DIOX_N"/>
    <property type="match status" value="1"/>
</dbReference>
<keyword evidence="2 5" id="KW-0479">Metal-binding</keyword>
<evidence type="ECO:0000256" key="5">
    <source>
        <dbReference type="RuleBase" id="RU003682"/>
    </source>
</evidence>
<keyword evidence="8" id="KW-1185">Reference proteome</keyword>
<dbReference type="PROSITE" id="PS51471">
    <property type="entry name" value="FE2OG_OXY"/>
    <property type="match status" value="1"/>
</dbReference>
<dbReference type="InterPro" id="IPR044861">
    <property type="entry name" value="IPNS-like_FE2OG_OXY"/>
</dbReference>
<dbReference type="InterPro" id="IPR005123">
    <property type="entry name" value="Oxoglu/Fe-dep_dioxygenase_dom"/>
</dbReference>
<dbReference type="InterPro" id="IPR027443">
    <property type="entry name" value="IPNS-like_sf"/>
</dbReference>
<comment type="caution">
    <text evidence="7">The sequence shown here is derived from an EMBL/GenBank/DDBJ whole genome shotgun (WGS) entry which is preliminary data.</text>
</comment>
<evidence type="ECO:0000313" key="8">
    <source>
        <dbReference type="Proteomes" id="UP001318860"/>
    </source>
</evidence>
<name>A0ABR0XJS6_REHGL</name>
<dbReference type="SUPFAM" id="SSF51197">
    <property type="entry name" value="Clavaminate synthase-like"/>
    <property type="match status" value="1"/>
</dbReference>
<reference evidence="7 8" key="1">
    <citation type="journal article" date="2021" name="Comput. Struct. Biotechnol. J.">
        <title>De novo genome assembly of the potent medicinal plant Rehmannia glutinosa using nanopore technology.</title>
        <authorList>
            <person name="Ma L."/>
            <person name="Dong C."/>
            <person name="Song C."/>
            <person name="Wang X."/>
            <person name="Zheng X."/>
            <person name="Niu Y."/>
            <person name="Chen S."/>
            <person name="Feng W."/>
        </authorList>
    </citation>
    <scope>NUCLEOTIDE SEQUENCE [LARGE SCALE GENOMIC DNA]</scope>
    <source>
        <strain evidence="7">DH-2019</strain>
    </source>
</reference>
<evidence type="ECO:0000256" key="2">
    <source>
        <dbReference type="ARBA" id="ARBA00022723"/>
    </source>
</evidence>
<evidence type="ECO:0000256" key="3">
    <source>
        <dbReference type="ARBA" id="ARBA00023002"/>
    </source>
</evidence>
<dbReference type="PANTHER" id="PTHR10209">
    <property type="entry name" value="OXIDOREDUCTASE, 2OG-FE II OXYGENASE FAMILY PROTEIN"/>
    <property type="match status" value="1"/>
</dbReference>
<evidence type="ECO:0000256" key="1">
    <source>
        <dbReference type="ARBA" id="ARBA00008056"/>
    </source>
</evidence>
<dbReference type="Proteomes" id="UP001318860">
    <property type="component" value="Unassembled WGS sequence"/>
</dbReference>
<dbReference type="Pfam" id="PF03171">
    <property type="entry name" value="2OG-FeII_Oxy"/>
    <property type="match status" value="1"/>
</dbReference>
<protein>
    <recommendedName>
        <fullName evidence="6">Fe2OG dioxygenase domain-containing protein</fullName>
    </recommendedName>
</protein>
<dbReference type="EMBL" id="JABTTQ020000004">
    <property type="protein sequence ID" value="KAK6159401.1"/>
    <property type="molecule type" value="Genomic_DNA"/>
</dbReference>
<sequence length="320" mass="36599">MGDQLEPDFIQALEHRPKSGIIEAKGIPLIDLSPSTNSSKSDDLANLVAEIGDACENWGFFQVINHGVPLEVRERIELASREFFALSKEEKKKVSRNEVNLFGYSDFEITKSVRDWKEVFDCTIENPTVIYASDEPDDEELKELEVCEVYASEMQKLTYKLLGLIALSLGLPKDRLHGFFKDQTSFMRLNYYPSCPAPQLALGLGRHKDAGAMTILAQDDVGGLEVKRKSDGEWIFVWSNDKYESVEHRVKVNSEKERISIPFFINPSHSIWVEPLEELINDQNPGKYKGYSWGKFYATRKLSNFKKLTSENIQVHHFKL</sequence>
<keyword evidence="4 5" id="KW-0408">Iron</keyword>
<feature type="domain" description="Fe2OG dioxygenase" evidence="6">
    <location>
        <begin position="183"/>
        <end position="267"/>
    </location>
</feature>
<evidence type="ECO:0000313" key="7">
    <source>
        <dbReference type="EMBL" id="KAK6159401.1"/>
    </source>
</evidence>
<accession>A0ABR0XJS6</accession>
<gene>
    <name evidence="7" type="ORF">DH2020_006715</name>
</gene>
<dbReference type="InterPro" id="IPR026992">
    <property type="entry name" value="DIOX_N"/>
</dbReference>
<organism evidence="7 8">
    <name type="scientific">Rehmannia glutinosa</name>
    <name type="common">Chinese foxglove</name>
    <dbReference type="NCBI Taxonomy" id="99300"/>
    <lineage>
        <taxon>Eukaryota</taxon>
        <taxon>Viridiplantae</taxon>
        <taxon>Streptophyta</taxon>
        <taxon>Embryophyta</taxon>
        <taxon>Tracheophyta</taxon>
        <taxon>Spermatophyta</taxon>
        <taxon>Magnoliopsida</taxon>
        <taxon>eudicotyledons</taxon>
        <taxon>Gunneridae</taxon>
        <taxon>Pentapetalae</taxon>
        <taxon>asterids</taxon>
        <taxon>lamiids</taxon>
        <taxon>Lamiales</taxon>
        <taxon>Orobanchaceae</taxon>
        <taxon>Rehmannieae</taxon>
        <taxon>Rehmannia</taxon>
    </lineage>
</organism>
<proteinExistence type="inferred from homology"/>